<sequence>MAENFSFDIVSDFDRQELVNTIDQVNRETSQRYDLKGTKTSIELDQENISIITDSELTLNSVIDILRQKATKRKLS</sequence>
<organism evidence="2">
    <name type="scientific">marine metagenome</name>
    <dbReference type="NCBI Taxonomy" id="408172"/>
    <lineage>
        <taxon>unclassified sequences</taxon>
        <taxon>metagenomes</taxon>
        <taxon>ecological metagenomes</taxon>
    </lineage>
</organism>
<dbReference type="Pfam" id="PF04461">
    <property type="entry name" value="YajQ"/>
    <property type="match status" value="1"/>
</dbReference>
<dbReference type="GO" id="GO:0000166">
    <property type="term" value="F:nucleotide binding"/>
    <property type="evidence" value="ECO:0007669"/>
    <property type="project" value="UniProtKB-KW"/>
</dbReference>
<dbReference type="SUPFAM" id="SSF89963">
    <property type="entry name" value="YajQ-like"/>
    <property type="match status" value="1"/>
</dbReference>
<dbReference type="EMBL" id="UINC01210981">
    <property type="protein sequence ID" value="SVE34684.1"/>
    <property type="molecule type" value="Genomic_DNA"/>
</dbReference>
<keyword evidence="1" id="KW-0547">Nucleotide-binding</keyword>
<dbReference type="PANTHER" id="PTHR30476">
    <property type="entry name" value="UPF0234 PROTEIN YAJQ"/>
    <property type="match status" value="1"/>
</dbReference>
<evidence type="ECO:0000313" key="2">
    <source>
        <dbReference type="EMBL" id="SVE34684.1"/>
    </source>
</evidence>
<evidence type="ECO:0008006" key="3">
    <source>
        <dbReference type="Google" id="ProtNLM"/>
    </source>
</evidence>
<evidence type="ECO:0000256" key="1">
    <source>
        <dbReference type="ARBA" id="ARBA00022741"/>
    </source>
</evidence>
<dbReference type="PANTHER" id="PTHR30476:SF0">
    <property type="entry name" value="UPF0234 PROTEIN YAJQ"/>
    <property type="match status" value="1"/>
</dbReference>
<accession>A0A383CRF3</accession>
<proteinExistence type="predicted"/>
<protein>
    <recommendedName>
        <fullName evidence="3">YajQ family cyclic di-GMP-binding protein</fullName>
    </recommendedName>
</protein>
<dbReference type="GO" id="GO:0005829">
    <property type="term" value="C:cytosol"/>
    <property type="evidence" value="ECO:0007669"/>
    <property type="project" value="TreeGrafter"/>
</dbReference>
<dbReference type="InterPro" id="IPR007551">
    <property type="entry name" value="YajQ/Smlt4090-like"/>
</dbReference>
<reference evidence="2" key="1">
    <citation type="submission" date="2018-05" db="EMBL/GenBank/DDBJ databases">
        <authorList>
            <person name="Lanie J.A."/>
            <person name="Ng W.-L."/>
            <person name="Kazmierczak K.M."/>
            <person name="Andrzejewski T.M."/>
            <person name="Davidsen T.M."/>
            <person name="Wayne K.J."/>
            <person name="Tettelin H."/>
            <person name="Glass J.I."/>
            <person name="Rusch D."/>
            <person name="Podicherti R."/>
            <person name="Tsui H.-C.T."/>
            <person name="Winkler M.E."/>
        </authorList>
    </citation>
    <scope>NUCLEOTIDE SEQUENCE</scope>
</reference>
<name>A0A383CRF3_9ZZZZ</name>
<dbReference type="InterPro" id="IPR036183">
    <property type="entry name" value="YajQ-like_sf"/>
</dbReference>
<dbReference type="InterPro" id="IPR035570">
    <property type="entry name" value="UPF0234_N"/>
</dbReference>
<dbReference type="AlphaFoldDB" id="A0A383CRF3"/>
<feature type="non-terminal residue" evidence="2">
    <location>
        <position position="76"/>
    </location>
</feature>
<gene>
    <name evidence="2" type="ORF">METZ01_LOCUS487538</name>
</gene>
<dbReference type="Gene3D" id="3.30.70.990">
    <property type="entry name" value="YajQ-like, domain 2"/>
    <property type="match status" value="1"/>
</dbReference>